<keyword evidence="1" id="KW-0472">Membrane</keyword>
<proteinExistence type="predicted"/>
<feature type="transmembrane region" description="Helical" evidence="1">
    <location>
        <begin position="6"/>
        <end position="39"/>
    </location>
</feature>
<evidence type="ECO:0000313" key="3">
    <source>
        <dbReference type="Proteomes" id="UP000465062"/>
    </source>
</evidence>
<protein>
    <submittedName>
        <fullName evidence="2">Uncharacterized protein</fullName>
    </submittedName>
</protein>
<gene>
    <name evidence="2" type="ORF">FHE72_03920</name>
</gene>
<evidence type="ECO:0000313" key="2">
    <source>
        <dbReference type="EMBL" id="QHE60279.1"/>
    </source>
</evidence>
<dbReference type="EMBL" id="CP047394">
    <property type="protein sequence ID" value="QHE60279.1"/>
    <property type="molecule type" value="Genomic_DNA"/>
</dbReference>
<dbReference type="KEGG" id="bvq:FHE72_03920"/>
<dbReference type="RefSeq" id="WP_159361287.1">
    <property type="nucleotide sequence ID" value="NZ_CP047394.1"/>
</dbReference>
<name>A0A6I6UL29_9BACI</name>
<dbReference type="AlphaFoldDB" id="A0A6I6UL29"/>
<dbReference type="Proteomes" id="UP000465062">
    <property type="component" value="Chromosome"/>
</dbReference>
<sequence length="48" mass="4992">MIIGLVIVAITLLIIGFLTPVGSVMTLLVSAILFVVALVLSLRKKGGQ</sequence>
<reference evidence="2 3" key="1">
    <citation type="submission" date="2019-06" db="EMBL/GenBank/DDBJ databases">
        <title>An operon consisting of a P-type ATPase gene and a transcriptional regular gene given the different cadmium resistance in Bacillus vietamensis 151-6 and Bacillus marisflavi 151-25.</title>
        <authorList>
            <person name="Yu X."/>
        </authorList>
    </citation>
    <scope>NUCLEOTIDE SEQUENCE [LARGE SCALE GENOMIC DNA]</scope>
    <source>
        <strain evidence="2 3">151-6</strain>
    </source>
</reference>
<keyword evidence="1" id="KW-1133">Transmembrane helix</keyword>
<accession>A0A6I6UL29</accession>
<organism evidence="2 3">
    <name type="scientific">Rossellomorea vietnamensis</name>
    <dbReference type="NCBI Taxonomy" id="218284"/>
    <lineage>
        <taxon>Bacteria</taxon>
        <taxon>Bacillati</taxon>
        <taxon>Bacillota</taxon>
        <taxon>Bacilli</taxon>
        <taxon>Bacillales</taxon>
        <taxon>Bacillaceae</taxon>
        <taxon>Rossellomorea</taxon>
    </lineage>
</organism>
<keyword evidence="1" id="KW-0812">Transmembrane</keyword>
<evidence type="ECO:0000256" key="1">
    <source>
        <dbReference type="SAM" id="Phobius"/>
    </source>
</evidence>